<dbReference type="Pfam" id="PF00775">
    <property type="entry name" value="Dioxygenase_C"/>
    <property type="match status" value="1"/>
</dbReference>
<dbReference type="GO" id="GO:0016702">
    <property type="term" value="F:oxidoreductase activity, acting on single donors with incorporation of molecular oxygen, incorporation of two atoms of oxygen"/>
    <property type="evidence" value="ECO:0007669"/>
    <property type="project" value="InterPro"/>
</dbReference>
<feature type="domain" description="Intradiol ring-cleavage dioxygenases" evidence="2">
    <location>
        <begin position="150"/>
        <end position="229"/>
    </location>
</feature>
<feature type="compositionally biased region" description="Pro residues" evidence="1">
    <location>
        <begin position="349"/>
        <end position="364"/>
    </location>
</feature>
<name>A0A076PZ07_COMTE</name>
<evidence type="ECO:0000256" key="1">
    <source>
        <dbReference type="SAM" id="MobiDB-lite"/>
    </source>
</evidence>
<dbReference type="AlphaFoldDB" id="A0A076PZ07"/>
<dbReference type="Gene3D" id="2.60.130.10">
    <property type="entry name" value="Aromatic compound dioxygenase"/>
    <property type="match status" value="1"/>
</dbReference>
<keyword evidence="3" id="KW-0223">Dioxygenase</keyword>
<dbReference type="KEGG" id="ctes:O987_24860"/>
<sequence>MYSIGKDEAAAGCVGGCGASMVRFTDESISPMTQPHSSSETLVPAACATSRRSWLRQSAALLGALPFMPSPGRAAPAAIGSAAAPATDGAAKAAAPWLSGGTKAITAAVRGINPFAAAGLAGGCRLTCEATIGPCHTLSPERMDVSDGWDGLPLHMQIRVVNERCEPVPGTIVEIWHTNHTGGYSGQTHRMCNNDAADVNKQFFRGYQRTDGHGVARFDSCYPGWYRGRAVHVHFRILQGSYDPADSAASWLTSQLLFSDALNSEIFAQAPLYKDKGQPDTRLDVDNVVGQEPDKTPYVFDVQNLGGVMLASKTVVVRSDSADKLCQVKGSMPPGGPGGPGGPGRPGGMRPPRPGMMPPPPPGT</sequence>
<accession>A0A076PZ07</accession>
<dbReference type="InterPro" id="IPR015889">
    <property type="entry name" value="Intradiol_dOase_core"/>
</dbReference>
<dbReference type="EMBL" id="CP006704">
    <property type="protein sequence ID" value="AIJ49045.1"/>
    <property type="molecule type" value="Genomic_DNA"/>
</dbReference>
<dbReference type="SUPFAM" id="SSF49482">
    <property type="entry name" value="Aromatic compound dioxygenase"/>
    <property type="match status" value="1"/>
</dbReference>
<feature type="region of interest" description="Disordered" evidence="1">
    <location>
        <begin position="327"/>
        <end position="364"/>
    </location>
</feature>
<organism evidence="3 4">
    <name type="scientific">Comamonas testosteroni TK102</name>
    <dbReference type="NCBI Taxonomy" id="1392005"/>
    <lineage>
        <taxon>Bacteria</taxon>
        <taxon>Pseudomonadati</taxon>
        <taxon>Pseudomonadota</taxon>
        <taxon>Betaproteobacteria</taxon>
        <taxon>Burkholderiales</taxon>
        <taxon>Comamonadaceae</taxon>
        <taxon>Comamonas</taxon>
    </lineage>
</organism>
<feature type="compositionally biased region" description="Gly residues" evidence="1">
    <location>
        <begin position="338"/>
        <end position="347"/>
    </location>
</feature>
<dbReference type="InterPro" id="IPR000627">
    <property type="entry name" value="Intradiol_dOase_C"/>
</dbReference>
<evidence type="ECO:0000259" key="2">
    <source>
        <dbReference type="Pfam" id="PF00775"/>
    </source>
</evidence>
<keyword evidence="3" id="KW-0560">Oxidoreductase</keyword>
<dbReference type="PANTHER" id="PTHR34315:SF1">
    <property type="entry name" value="INTRADIOL RING-CLEAVAGE DIOXYGENASES DOMAIN-CONTAINING PROTEIN-RELATED"/>
    <property type="match status" value="1"/>
</dbReference>
<dbReference type="HOGENOM" id="CLU_027719_2_2_4"/>
<gene>
    <name evidence="3" type="ORF">O987_24860</name>
</gene>
<protein>
    <submittedName>
        <fullName evidence="3">Intradiol ring-cleavage dioxygenase</fullName>
    </submittedName>
</protein>
<evidence type="ECO:0000313" key="4">
    <source>
        <dbReference type="Proteomes" id="UP000028782"/>
    </source>
</evidence>
<dbReference type="PANTHER" id="PTHR34315">
    <property type="match status" value="1"/>
</dbReference>
<proteinExistence type="predicted"/>
<reference evidence="3 4" key="1">
    <citation type="journal article" date="2014" name="Genome Announc.">
        <title>Complete Genome Sequence of Polychlorinated Biphenyl Degrader Comamonas testosteroni TK102 (NBRC 109938).</title>
        <authorList>
            <person name="Fukuda K."/>
            <person name="Hosoyama A."/>
            <person name="Tsuchikane K."/>
            <person name="Ohji S."/>
            <person name="Yamazoe A."/>
            <person name="Fujita N."/>
            <person name="Shintani M."/>
            <person name="Kimbara K."/>
        </authorList>
    </citation>
    <scope>NUCLEOTIDE SEQUENCE [LARGE SCALE GENOMIC DNA]</scope>
    <source>
        <strain evidence="3">TK102</strain>
    </source>
</reference>
<dbReference type="GO" id="GO:0008199">
    <property type="term" value="F:ferric iron binding"/>
    <property type="evidence" value="ECO:0007669"/>
    <property type="project" value="InterPro"/>
</dbReference>
<dbReference type="Proteomes" id="UP000028782">
    <property type="component" value="Chromosome"/>
</dbReference>
<evidence type="ECO:0000313" key="3">
    <source>
        <dbReference type="EMBL" id="AIJ49045.1"/>
    </source>
</evidence>